<evidence type="ECO:0000256" key="1">
    <source>
        <dbReference type="SAM" id="MobiDB-lite"/>
    </source>
</evidence>
<gene>
    <name evidence="4" type="ORF">APR03_002515</name>
</gene>
<dbReference type="RefSeq" id="WP_308216491.1">
    <property type="nucleotide sequence ID" value="NZ_JAMTCS010000007.1"/>
</dbReference>
<accession>A0A9X2G4H7</accession>
<reference evidence="4" key="1">
    <citation type="submission" date="2022-06" db="EMBL/GenBank/DDBJ databases">
        <title>Genomic Encyclopedia of Archaeal and Bacterial Type Strains, Phase II (KMG-II): from individual species to whole genera.</title>
        <authorList>
            <person name="Goeker M."/>
        </authorList>
    </citation>
    <scope>NUCLEOTIDE SEQUENCE</scope>
    <source>
        <strain evidence="4">DSM 26652</strain>
    </source>
</reference>
<evidence type="ECO:0000259" key="3">
    <source>
        <dbReference type="Pfam" id="PF19843"/>
    </source>
</evidence>
<dbReference type="Proteomes" id="UP001139493">
    <property type="component" value="Unassembled WGS sequence"/>
</dbReference>
<feature type="chain" id="PRO_5040855916" description="DUF6318 domain-containing protein" evidence="2">
    <location>
        <begin position="22"/>
        <end position="198"/>
    </location>
</feature>
<keyword evidence="5" id="KW-1185">Reference proteome</keyword>
<sequence length="198" mass="20918">MRGAWSRSVVVGLMLSVAALSGCTGPDEGPTTAPSVVESPIASPSPSPAASAPVKPERPAAMERDDAEGAAAAAKYFIELYPYVMATGDTEEFEAMSHRACGFCEDALEQAERVETNDYTYVGGGSRLDVKQAYARDPVTGIFPLDAVIAQDGSQILGRDGAVVFTAEHKRFDRRIEIGRRAGAWVVVTVAPIPGAEK</sequence>
<feature type="compositionally biased region" description="Low complexity" evidence="1">
    <location>
        <begin position="33"/>
        <end position="54"/>
    </location>
</feature>
<name>A0A9X2G4H7_9MICO</name>
<dbReference type="Pfam" id="PF19843">
    <property type="entry name" value="DUF6318"/>
    <property type="match status" value="1"/>
</dbReference>
<dbReference type="EMBL" id="JAMTCS010000007">
    <property type="protein sequence ID" value="MCP2265167.1"/>
    <property type="molecule type" value="Genomic_DNA"/>
</dbReference>
<evidence type="ECO:0000313" key="5">
    <source>
        <dbReference type="Proteomes" id="UP001139493"/>
    </source>
</evidence>
<organism evidence="4 5">
    <name type="scientific">Promicromonospora thailandica</name>
    <dbReference type="NCBI Taxonomy" id="765201"/>
    <lineage>
        <taxon>Bacteria</taxon>
        <taxon>Bacillati</taxon>
        <taxon>Actinomycetota</taxon>
        <taxon>Actinomycetes</taxon>
        <taxon>Micrococcales</taxon>
        <taxon>Promicromonosporaceae</taxon>
        <taxon>Promicromonospora</taxon>
    </lineage>
</organism>
<feature type="signal peptide" evidence="2">
    <location>
        <begin position="1"/>
        <end position="21"/>
    </location>
</feature>
<evidence type="ECO:0000313" key="4">
    <source>
        <dbReference type="EMBL" id="MCP2265167.1"/>
    </source>
</evidence>
<dbReference type="AlphaFoldDB" id="A0A9X2G4H7"/>
<proteinExistence type="predicted"/>
<keyword evidence="2" id="KW-0732">Signal</keyword>
<dbReference type="InterPro" id="IPR046281">
    <property type="entry name" value="DUF6318"/>
</dbReference>
<comment type="caution">
    <text evidence="4">The sequence shown here is derived from an EMBL/GenBank/DDBJ whole genome shotgun (WGS) entry which is preliminary data.</text>
</comment>
<protein>
    <recommendedName>
        <fullName evidence="3">DUF6318 domain-containing protein</fullName>
    </recommendedName>
</protein>
<feature type="compositionally biased region" description="Basic and acidic residues" evidence="1">
    <location>
        <begin position="55"/>
        <end position="64"/>
    </location>
</feature>
<dbReference type="PROSITE" id="PS51257">
    <property type="entry name" value="PROKAR_LIPOPROTEIN"/>
    <property type="match status" value="1"/>
</dbReference>
<evidence type="ECO:0000256" key="2">
    <source>
        <dbReference type="SAM" id="SignalP"/>
    </source>
</evidence>
<feature type="region of interest" description="Disordered" evidence="1">
    <location>
        <begin position="24"/>
        <end position="66"/>
    </location>
</feature>
<feature type="domain" description="DUF6318" evidence="3">
    <location>
        <begin position="47"/>
        <end position="190"/>
    </location>
</feature>